<comment type="subcellular location">
    <subcellularLocation>
        <location evidence="1">Cell membrane</location>
        <topology evidence="1">Peripheral membrane protein</topology>
        <orientation evidence="1">Cytoplasmic side</orientation>
    </subcellularLocation>
</comment>
<dbReference type="FunFam" id="3.40.50.300:FF:000589">
    <property type="entry name" value="ABC transporter, ATP-binding subunit"/>
    <property type="match status" value="1"/>
</dbReference>
<keyword evidence="2" id="KW-0813">Transport</keyword>
<dbReference type="PANTHER" id="PTHR42711">
    <property type="entry name" value="ABC TRANSPORTER ATP-BINDING PROTEIN"/>
    <property type="match status" value="1"/>
</dbReference>
<dbReference type="InterPro" id="IPR005894">
    <property type="entry name" value="DrrA"/>
</dbReference>
<keyword evidence="4" id="KW-1003">Cell membrane</keyword>
<dbReference type="NCBIfam" id="TIGR01188">
    <property type="entry name" value="drrA"/>
    <property type="match status" value="1"/>
</dbReference>
<comment type="similarity">
    <text evidence="10">Belongs to the ABC transporter superfamily. Drug exporter-1 (DrugE1) (TC 3.A.1.105) family.</text>
</comment>
<dbReference type="PROSITE" id="PS50893">
    <property type="entry name" value="ABC_TRANSPORTER_2"/>
    <property type="match status" value="1"/>
</dbReference>
<dbReference type="InterPro" id="IPR027417">
    <property type="entry name" value="P-loop_NTPase"/>
</dbReference>
<evidence type="ECO:0000256" key="2">
    <source>
        <dbReference type="ARBA" id="ARBA00022448"/>
    </source>
</evidence>
<dbReference type="GO" id="GO:0005524">
    <property type="term" value="F:ATP binding"/>
    <property type="evidence" value="ECO:0007669"/>
    <property type="project" value="UniProtKB-KW"/>
</dbReference>
<evidence type="ECO:0000256" key="1">
    <source>
        <dbReference type="ARBA" id="ARBA00004413"/>
    </source>
</evidence>
<dbReference type="InterPro" id="IPR036259">
    <property type="entry name" value="MFS_trans_sf"/>
</dbReference>
<evidence type="ECO:0000256" key="4">
    <source>
        <dbReference type="ARBA" id="ARBA00022475"/>
    </source>
</evidence>
<reference evidence="14" key="1">
    <citation type="submission" date="2017-04" db="EMBL/GenBank/DDBJ databases">
        <authorList>
            <person name="Varghese N."/>
            <person name="Submissions S."/>
        </authorList>
    </citation>
    <scope>NUCLEOTIDE SEQUENCE [LARGE SCALE GENOMIC DNA]</scope>
    <source>
        <strain evidence="14">LMG 29540</strain>
    </source>
</reference>
<feature type="transmembrane region" description="Helical" evidence="11">
    <location>
        <begin position="36"/>
        <end position="63"/>
    </location>
</feature>
<keyword evidence="8" id="KW-1278">Translocase</keyword>
<evidence type="ECO:0000259" key="12">
    <source>
        <dbReference type="PROSITE" id="PS50893"/>
    </source>
</evidence>
<evidence type="ECO:0000256" key="10">
    <source>
        <dbReference type="ARBA" id="ARBA00049985"/>
    </source>
</evidence>
<evidence type="ECO:0000256" key="3">
    <source>
        <dbReference type="ARBA" id="ARBA00022458"/>
    </source>
</evidence>
<dbReference type="InterPro" id="IPR003593">
    <property type="entry name" value="AAA+_ATPase"/>
</dbReference>
<dbReference type="SUPFAM" id="SSF103473">
    <property type="entry name" value="MFS general substrate transporter"/>
    <property type="match status" value="1"/>
</dbReference>
<dbReference type="AlphaFoldDB" id="A0A1X7LVH3"/>
<dbReference type="Proteomes" id="UP000193228">
    <property type="component" value="Unassembled WGS sequence"/>
</dbReference>
<name>A0A1X7LVH3_9BURK</name>
<evidence type="ECO:0000256" key="9">
    <source>
        <dbReference type="ARBA" id="ARBA00023136"/>
    </source>
</evidence>
<dbReference type="GO" id="GO:1900753">
    <property type="term" value="P:doxorubicin transport"/>
    <property type="evidence" value="ECO:0007669"/>
    <property type="project" value="InterPro"/>
</dbReference>
<sequence length="402" mass="43574">MLEHGCSAPPSLQFGPQLLLLPWTGYAADRFERRKLLIVTQAASGFLALILGLLCVTELVQLWHVYVIAFYSRDKSLINAPDKTQELAIEVHGLVKAFGKHRAVDDLSFCVPSGCIYGVLGPNGAGKTTTINILATLLRADAGVAKVFGYDVTQYPQIVRQLIGVTGQYASVDETLSATENLVIFSRLLGLSAQQARRKASSLLEEFGLTEAAMRPLSQFSGGMRRRLDLAASLIAQPPLIFLDEPTTGLDPRTRSQMWDTIRRLVRTGSTVLLTTQYLDEADQLASRIVVVDHGKVVAEGTPDELKKRVGTATLHLRLSDTMQLPAAQQIVEQHLGLKANRSPDTGTLSAPMIDADKVTAVLISLRGAGVHVSEMSVQKPTLDEVFLTLTGQGVKVKGDPL</sequence>
<dbReference type="Gene3D" id="3.40.50.300">
    <property type="entry name" value="P-loop containing nucleotide triphosphate hydrolases"/>
    <property type="match status" value="1"/>
</dbReference>
<gene>
    <name evidence="13" type="ORF">SAMN06265784_110112</name>
</gene>
<dbReference type="GO" id="GO:0005886">
    <property type="term" value="C:plasma membrane"/>
    <property type="evidence" value="ECO:0007669"/>
    <property type="project" value="UniProtKB-SubCell"/>
</dbReference>
<keyword evidence="7 13" id="KW-0067">ATP-binding</keyword>
<evidence type="ECO:0000256" key="11">
    <source>
        <dbReference type="SAM" id="Phobius"/>
    </source>
</evidence>
<proteinExistence type="inferred from homology"/>
<dbReference type="InterPro" id="IPR017871">
    <property type="entry name" value="ABC_transporter-like_CS"/>
</dbReference>
<dbReference type="PANTHER" id="PTHR42711:SF19">
    <property type="entry name" value="DOXORUBICIN RESISTANCE ATP-BINDING PROTEIN DRRA"/>
    <property type="match status" value="1"/>
</dbReference>
<dbReference type="Pfam" id="PF00005">
    <property type="entry name" value="ABC_tran"/>
    <property type="match status" value="1"/>
</dbReference>
<accession>A0A1X7LVH3</accession>
<keyword evidence="9 11" id="KW-0472">Membrane</keyword>
<protein>
    <submittedName>
        <fullName evidence="13">ABC-2 type transport system ATP-binding protein</fullName>
    </submittedName>
</protein>
<evidence type="ECO:0000256" key="5">
    <source>
        <dbReference type="ARBA" id="ARBA00022519"/>
    </source>
</evidence>
<keyword evidence="6" id="KW-0547">Nucleotide-binding</keyword>
<dbReference type="EMBL" id="FXAT01000010">
    <property type="protein sequence ID" value="SMG57896.1"/>
    <property type="molecule type" value="Genomic_DNA"/>
</dbReference>
<organism evidence="13 14">
    <name type="scientific">Paraburkholderia susongensis</name>
    <dbReference type="NCBI Taxonomy" id="1515439"/>
    <lineage>
        <taxon>Bacteria</taxon>
        <taxon>Pseudomonadati</taxon>
        <taxon>Pseudomonadota</taxon>
        <taxon>Betaproteobacteria</taxon>
        <taxon>Burkholderiales</taxon>
        <taxon>Burkholderiaceae</taxon>
        <taxon>Paraburkholderia</taxon>
    </lineage>
</organism>
<dbReference type="InterPro" id="IPR025302">
    <property type="entry name" value="DrrA1/2-like_C"/>
</dbReference>
<evidence type="ECO:0000313" key="14">
    <source>
        <dbReference type="Proteomes" id="UP000193228"/>
    </source>
</evidence>
<dbReference type="SUPFAM" id="SSF52540">
    <property type="entry name" value="P-loop containing nucleoside triphosphate hydrolases"/>
    <property type="match status" value="1"/>
</dbReference>
<keyword evidence="5" id="KW-0997">Cell inner membrane</keyword>
<keyword evidence="11" id="KW-0812">Transmembrane</keyword>
<keyword evidence="11" id="KW-1133">Transmembrane helix</keyword>
<dbReference type="GO" id="GO:0043215">
    <property type="term" value="P:daunorubicin transport"/>
    <property type="evidence" value="ECO:0007669"/>
    <property type="project" value="InterPro"/>
</dbReference>
<keyword evidence="14" id="KW-1185">Reference proteome</keyword>
<evidence type="ECO:0000313" key="13">
    <source>
        <dbReference type="EMBL" id="SMG57896.1"/>
    </source>
</evidence>
<dbReference type="STRING" id="1515439.SAMN06265784_110112"/>
<dbReference type="InterPro" id="IPR003439">
    <property type="entry name" value="ABC_transporter-like_ATP-bd"/>
</dbReference>
<evidence type="ECO:0000256" key="6">
    <source>
        <dbReference type="ARBA" id="ARBA00022741"/>
    </source>
</evidence>
<feature type="domain" description="ABC transporter" evidence="12">
    <location>
        <begin position="89"/>
        <end position="319"/>
    </location>
</feature>
<dbReference type="Pfam" id="PF13732">
    <property type="entry name" value="DrrA1-3_C"/>
    <property type="match status" value="1"/>
</dbReference>
<dbReference type="InterPro" id="IPR050763">
    <property type="entry name" value="ABC_transporter_ATP-binding"/>
</dbReference>
<keyword evidence="3" id="KW-0536">Nodulation</keyword>
<evidence type="ECO:0000256" key="8">
    <source>
        <dbReference type="ARBA" id="ARBA00022967"/>
    </source>
</evidence>
<dbReference type="SMART" id="SM00382">
    <property type="entry name" value="AAA"/>
    <property type="match status" value="1"/>
</dbReference>
<evidence type="ECO:0000256" key="7">
    <source>
        <dbReference type="ARBA" id="ARBA00022840"/>
    </source>
</evidence>
<dbReference type="GO" id="GO:0016887">
    <property type="term" value="F:ATP hydrolysis activity"/>
    <property type="evidence" value="ECO:0007669"/>
    <property type="project" value="InterPro"/>
</dbReference>
<dbReference type="PROSITE" id="PS00211">
    <property type="entry name" value="ABC_TRANSPORTER_1"/>
    <property type="match status" value="1"/>
</dbReference>